<evidence type="ECO:0000313" key="4">
    <source>
        <dbReference type="EMBL" id="KGT95622.1"/>
    </source>
</evidence>
<dbReference type="GO" id="GO:0008982">
    <property type="term" value="F:protein-N(PI)-phosphohistidine-sugar phosphotransferase activity"/>
    <property type="evidence" value="ECO:0007669"/>
    <property type="project" value="InterPro"/>
</dbReference>
<dbReference type="eggNOG" id="COG3414">
    <property type="taxonomic scope" value="Bacteria"/>
</dbReference>
<evidence type="ECO:0000256" key="2">
    <source>
        <dbReference type="ARBA" id="ARBA00022683"/>
    </source>
</evidence>
<dbReference type="PROSITE" id="PS51099">
    <property type="entry name" value="PTS_EIIB_TYPE_2"/>
    <property type="match status" value="1"/>
</dbReference>
<evidence type="ECO:0000256" key="1">
    <source>
        <dbReference type="ARBA" id="ARBA00022679"/>
    </source>
</evidence>
<dbReference type="InterPro" id="IPR036095">
    <property type="entry name" value="PTS_EIIB-like_sf"/>
</dbReference>
<dbReference type="Proteomes" id="UP000030351">
    <property type="component" value="Unassembled WGS sequence"/>
</dbReference>
<proteinExistence type="predicted"/>
<accession>A0A0A3Z979</accession>
<dbReference type="Gene3D" id="3.40.50.2300">
    <property type="match status" value="1"/>
</dbReference>
<sequence length="97" mass="10387">MINILVACGSGVATSTLAADEVKSVCAEYSITHYKINKCSMSELPSELQNADVVLTTNNYKGEIGKPHMSVAGFITGINEGALRQRLGELLTELNKN</sequence>
<dbReference type="CDD" id="cd05566">
    <property type="entry name" value="PTS_IIB_galactitol"/>
    <property type="match status" value="1"/>
</dbReference>
<dbReference type="STRING" id="371042.NG99_02460"/>
<dbReference type="InterPro" id="IPR013011">
    <property type="entry name" value="PTS_EIIB_2"/>
</dbReference>
<comment type="caution">
    <text evidence="4">The sequence shown here is derived from an EMBL/GenBank/DDBJ whole genome shotgun (WGS) entry which is preliminary data.</text>
</comment>
<protein>
    <submittedName>
        <fullName evidence="4">PTS galactitol transporter subunit IIB</fullName>
    </submittedName>
</protein>
<evidence type="ECO:0000259" key="3">
    <source>
        <dbReference type="PROSITE" id="PS51099"/>
    </source>
</evidence>
<reference evidence="4 5" key="1">
    <citation type="submission" date="2014-10" db="EMBL/GenBank/DDBJ databases">
        <title>Genome sequence of Erwinia typographi M043b.</title>
        <authorList>
            <person name="Chan K.-G."/>
            <person name="Tan W.-S."/>
        </authorList>
    </citation>
    <scope>NUCLEOTIDE SEQUENCE [LARGE SCALE GENOMIC DNA]</scope>
    <source>
        <strain evidence="4 5">M043b</strain>
    </source>
</reference>
<dbReference type="EMBL" id="JRUQ01000008">
    <property type="protein sequence ID" value="KGT95622.1"/>
    <property type="molecule type" value="Genomic_DNA"/>
</dbReference>
<keyword evidence="5" id="KW-1185">Reference proteome</keyword>
<dbReference type="RefSeq" id="WP_034888063.1">
    <property type="nucleotide sequence ID" value="NZ_JRUQ01000008.1"/>
</dbReference>
<keyword evidence="1" id="KW-0808">Transferase</keyword>
<feature type="domain" description="PTS EIIB type-2" evidence="3">
    <location>
        <begin position="2"/>
        <end position="95"/>
    </location>
</feature>
<name>A0A0A3Z979_9GAMM</name>
<gene>
    <name evidence="4" type="ORF">NG99_02460</name>
</gene>
<dbReference type="AlphaFoldDB" id="A0A0A3Z979"/>
<keyword evidence="2" id="KW-0598">Phosphotransferase system</keyword>
<dbReference type="OrthoDB" id="3196672at2"/>
<dbReference type="InterPro" id="IPR003501">
    <property type="entry name" value="PTS_EIIB_2/3"/>
</dbReference>
<dbReference type="GO" id="GO:0009401">
    <property type="term" value="P:phosphoenolpyruvate-dependent sugar phosphotransferase system"/>
    <property type="evidence" value="ECO:0007669"/>
    <property type="project" value="UniProtKB-KW"/>
</dbReference>
<organism evidence="4 5">
    <name type="scientific">Erwinia typographi</name>
    <dbReference type="NCBI Taxonomy" id="371042"/>
    <lineage>
        <taxon>Bacteria</taxon>
        <taxon>Pseudomonadati</taxon>
        <taxon>Pseudomonadota</taxon>
        <taxon>Gammaproteobacteria</taxon>
        <taxon>Enterobacterales</taxon>
        <taxon>Erwiniaceae</taxon>
        <taxon>Erwinia</taxon>
    </lineage>
</organism>
<evidence type="ECO:0000313" key="5">
    <source>
        <dbReference type="Proteomes" id="UP000030351"/>
    </source>
</evidence>
<dbReference type="SUPFAM" id="SSF52794">
    <property type="entry name" value="PTS system IIB component-like"/>
    <property type="match status" value="1"/>
</dbReference>
<dbReference type="Pfam" id="PF02302">
    <property type="entry name" value="PTS_IIB"/>
    <property type="match status" value="1"/>
</dbReference>